<evidence type="ECO:0000313" key="8">
    <source>
        <dbReference type="Proteomes" id="UP000472274"/>
    </source>
</evidence>
<evidence type="ECO:0000256" key="1">
    <source>
        <dbReference type="ARBA" id="ARBA00004141"/>
    </source>
</evidence>
<evidence type="ECO:0000256" key="3">
    <source>
        <dbReference type="ARBA" id="ARBA00022692"/>
    </source>
</evidence>
<dbReference type="AlphaFoldDB" id="A0A674KEG6"/>
<sequence length="97" mass="11445">MKMWLILRWYQHPTEEELRILAGKQQRGKSKKDRKYNGHIENKPLTIPKDIDLHLETKSVTEVDTLGKINFLELFSCSLLDILISALKRRMDERNPA</sequence>
<dbReference type="InParanoid" id="A0A674KEG6"/>
<comment type="subcellular location">
    <subcellularLocation>
        <location evidence="1">Membrane</location>
        <topology evidence="1">Multi-pass membrane protein</topology>
    </subcellularLocation>
</comment>
<protein>
    <submittedName>
        <fullName evidence="7">Uncharacterized protein</fullName>
    </submittedName>
</protein>
<comment type="similarity">
    <text evidence="2">Belongs to the TMEM161 family.</text>
</comment>
<keyword evidence="3" id="KW-0812">Transmembrane</keyword>
<dbReference type="PANTHER" id="PTHR13624">
    <property type="entry name" value="RE42071P"/>
    <property type="match status" value="1"/>
</dbReference>
<dbReference type="GeneTree" id="ENSGT00390000000672"/>
<evidence type="ECO:0000313" key="7">
    <source>
        <dbReference type="Ensembl" id="ENSTMTP00000032296.1"/>
    </source>
</evidence>
<proteinExistence type="inferred from homology"/>
<name>A0A674KEG6_9SAUR</name>
<organism evidence="7 8">
    <name type="scientific">Terrapene triunguis</name>
    <name type="common">Three-toed box turtle</name>
    <dbReference type="NCBI Taxonomy" id="2587831"/>
    <lineage>
        <taxon>Eukaryota</taxon>
        <taxon>Metazoa</taxon>
        <taxon>Chordata</taxon>
        <taxon>Craniata</taxon>
        <taxon>Vertebrata</taxon>
        <taxon>Euteleostomi</taxon>
        <taxon>Archelosauria</taxon>
        <taxon>Testudinata</taxon>
        <taxon>Testudines</taxon>
        <taxon>Cryptodira</taxon>
        <taxon>Durocryptodira</taxon>
        <taxon>Testudinoidea</taxon>
        <taxon>Emydidae</taxon>
        <taxon>Terrapene</taxon>
    </lineage>
</organism>
<evidence type="ECO:0000256" key="4">
    <source>
        <dbReference type="ARBA" id="ARBA00022989"/>
    </source>
</evidence>
<dbReference type="Ensembl" id="ENSTMTT00000033449.1">
    <property type="protein sequence ID" value="ENSTMTP00000032296.1"/>
    <property type="gene ID" value="ENSTMTG00000023101.1"/>
</dbReference>
<evidence type="ECO:0000256" key="5">
    <source>
        <dbReference type="ARBA" id="ARBA00023136"/>
    </source>
</evidence>
<dbReference type="GO" id="GO:0016020">
    <property type="term" value="C:membrane"/>
    <property type="evidence" value="ECO:0007669"/>
    <property type="project" value="UniProtKB-SubCell"/>
</dbReference>
<keyword evidence="6" id="KW-0325">Glycoprotein</keyword>
<dbReference type="InterPro" id="IPR019395">
    <property type="entry name" value="Transmembrane_161A/B"/>
</dbReference>
<evidence type="ECO:0000256" key="2">
    <source>
        <dbReference type="ARBA" id="ARBA00009706"/>
    </source>
</evidence>
<dbReference type="Pfam" id="PF10268">
    <property type="entry name" value="Tmemb_161AB"/>
    <property type="match status" value="1"/>
</dbReference>
<keyword evidence="8" id="KW-1185">Reference proteome</keyword>
<evidence type="ECO:0000256" key="6">
    <source>
        <dbReference type="ARBA" id="ARBA00023180"/>
    </source>
</evidence>
<accession>A0A674KEG6</accession>
<keyword evidence="4" id="KW-1133">Transmembrane helix</keyword>
<reference evidence="7" key="1">
    <citation type="submission" date="2025-08" db="UniProtKB">
        <authorList>
            <consortium name="Ensembl"/>
        </authorList>
    </citation>
    <scope>IDENTIFICATION</scope>
</reference>
<keyword evidence="5" id="KW-0472">Membrane</keyword>
<dbReference type="PANTHER" id="PTHR13624:SF3">
    <property type="entry name" value="TRANSMEMBRANE PROTEIN 161B"/>
    <property type="match status" value="1"/>
</dbReference>
<dbReference type="Proteomes" id="UP000472274">
    <property type="component" value="Unplaced"/>
</dbReference>
<reference evidence="7" key="2">
    <citation type="submission" date="2025-09" db="UniProtKB">
        <authorList>
            <consortium name="Ensembl"/>
        </authorList>
    </citation>
    <scope>IDENTIFICATION</scope>
</reference>